<protein>
    <recommendedName>
        <fullName evidence="3">DNA alkylation repair protein</fullName>
    </recommendedName>
</protein>
<dbReference type="Gene3D" id="1.25.10.90">
    <property type="match status" value="1"/>
</dbReference>
<dbReference type="Pfam" id="PF08713">
    <property type="entry name" value="DNA_alkylation"/>
    <property type="match status" value="1"/>
</dbReference>
<name>A0A1F5RD31_9BACT</name>
<dbReference type="CDD" id="cd06561">
    <property type="entry name" value="AlkD_like"/>
    <property type="match status" value="1"/>
</dbReference>
<reference evidence="1 2" key="1">
    <citation type="journal article" date="2016" name="Nat. Commun.">
        <title>Thousands of microbial genomes shed light on interconnected biogeochemical processes in an aquifer system.</title>
        <authorList>
            <person name="Anantharaman K."/>
            <person name="Brown C.T."/>
            <person name="Hug L.A."/>
            <person name="Sharon I."/>
            <person name="Castelle C.J."/>
            <person name="Probst A.J."/>
            <person name="Thomas B.C."/>
            <person name="Singh A."/>
            <person name="Wilkins M.J."/>
            <person name="Karaoz U."/>
            <person name="Brodie E.L."/>
            <person name="Williams K.H."/>
            <person name="Hubbard S.S."/>
            <person name="Banfield J.F."/>
        </authorList>
    </citation>
    <scope>NUCLEOTIDE SEQUENCE [LARGE SCALE GENOMIC DNA]</scope>
</reference>
<sequence length="235" mass="27459">MKRLVIEIRKDLKAGSDEGYRRAIQVFFKEGIKLYGVRTPAVRKISQKYYAAIKDRPRDDIFKLCGHLLGSGLSEERTIAFDWAYRSRKRYQPGDFSRFEKWLKKFAPDWGGVDDLCTHALGCFLYHHPEYAPRVLKWAGSPKWWMRRASGVALIYGLRRGFFLKEAFKTADILLSDKEDLVQKGYGWMLKVAGDNHQREVFDYVIENKKEMPRTALRCAIEKFPEGLRQKALAR</sequence>
<dbReference type="PANTHER" id="PTHR34070:SF1">
    <property type="entry name" value="DNA ALKYLATION REPAIR PROTEIN"/>
    <property type="match status" value="1"/>
</dbReference>
<dbReference type="Proteomes" id="UP000177230">
    <property type="component" value="Unassembled WGS sequence"/>
</dbReference>
<dbReference type="SUPFAM" id="SSF48371">
    <property type="entry name" value="ARM repeat"/>
    <property type="match status" value="1"/>
</dbReference>
<evidence type="ECO:0000313" key="1">
    <source>
        <dbReference type="EMBL" id="OGF11953.1"/>
    </source>
</evidence>
<gene>
    <name evidence="1" type="ORF">A2024_02895</name>
</gene>
<evidence type="ECO:0008006" key="3">
    <source>
        <dbReference type="Google" id="ProtNLM"/>
    </source>
</evidence>
<dbReference type="InterPro" id="IPR014825">
    <property type="entry name" value="DNA_alkylation"/>
</dbReference>
<organism evidence="1 2">
    <name type="scientific">Candidatus Edwardsbacteria bacterium GWF2_54_11</name>
    <dbReference type="NCBI Taxonomy" id="1817851"/>
    <lineage>
        <taxon>Bacteria</taxon>
        <taxon>Candidatus Edwardsiibacteriota</taxon>
    </lineage>
</organism>
<proteinExistence type="predicted"/>
<dbReference type="AlphaFoldDB" id="A0A1F5RD31"/>
<evidence type="ECO:0000313" key="2">
    <source>
        <dbReference type="Proteomes" id="UP000177230"/>
    </source>
</evidence>
<dbReference type="InterPro" id="IPR016024">
    <property type="entry name" value="ARM-type_fold"/>
</dbReference>
<dbReference type="PANTHER" id="PTHR34070">
    <property type="entry name" value="ARMADILLO-TYPE FOLD"/>
    <property type="match status" value="1"/>
</dbReference>
<dbReference type="EMBL" id="MFFM01000034">
    <property type="protein sequence ID" value="OGF11953.1"/>
    <property type="molecule type" value="Genomic_DNA"/>
</dbReference>
<accession>A0A1F5RD31</accession>
<comment type="caution">
    <text evidence="1">The sequence shown here is derived from an EMBL/GenBank/DDBJ whole genome shotgun (WGS) entry which is preliminary data.</text>
</comment>